<comment type="subcellular location">
    <subcellularLocation>
        <location evidence="1">Cell outer membrane</location>
        <topology evidence="1">Multi-pass membrane protein</topology>
    </subcellularLocation>
</comment>
<organism evidence="3 4">
    <name type="scientific">Chitinophaga lutea</name>
    <dbReference type="NCBI Taxonomy" id="2488634"/>
    <lineage>
        <taxon>Bacteria</taxon>
        <taxon>Pseudomonadati</taxon>
        <taxon>Bacteroidota</taxon>
        <taxon>Chitinophagia</taxon>
        <taxon>Chitinophagales</taxon>
        <taxon>Chitinophagaceae</taxon>
        <taxon>Chitinophaga</taxon>
    </lineage>
</organism>
<dbReference type="Proteomes" id="UP000278351">
    <property type="component" value="Unassembled WGS sequence"/>
</dbReference>
<dbReference type="InterPro" id="IPR008969">
    <property type="entry name" value="CarboxyPept-like_regulatory"/>
</dbReference>
<feature type="domain" description="TonB-dependent receptor plug" evidence="2">
    <location>
        <begin position="138"/>
        <end position="246"/>
    </location>
</feature>
<keyword evidence="1" id="KW-1134">Transmembrane beta strand</keyword>
<keyword evidence="1" id="KW-0812">Transmembrane</keyword>
<comment type="similarity">
    <text evidence="1">Belongs to the TonB-dependent receptor family.</text>
</comment>
<gene>
    <name evidence="3" type="ORF">EGT74_26805</name>
</gene>
<dbReference type="Gene3D" id="2.60.40.1120">
    <property type="entry name" value="Carboxypeptidase-like, regulatory domain"/>
    <property type="match status" value="1"/>
</dbReference>
<comment type="caution">
    <text evidence="3">The sequence shown here is derived from an EMBL/GenBank/DDBJ whole genome shotgun (WGS) entry which is preliminary data.</text>
</comment>
<dbReference type="InterPro" id="IPR023996">
    <property type="entry name" value="TonB-dep_OMP_SusC/RagA"/>
</dbReference>
<protein>
    <submittedName>
        <fullName evidence="3">TonB-dependent receptor</fullName>
    </submittedName>
</protein>
<dbReference type="NCBIfam" id="TIGR04057">
    <property type="entry name" value="SusC_RagA_signa"/>
    <property type="match status" value="1"/>
</dbReference>
<dbReference type="PROSITE" id="PS52016">
    <property type="entry name" value="TONB_DEPENDENT_REC_3"/>
    <property type="match status" value="1"/>
</dbReference>
<dbReference type="Gene3D" id="2.170.130.10">
    <property type="entry name" value="TonB-dependent receptor, plug domain"/>
    <property type="match status" value="1"/>
</dbReference>
<keyword evidence="1" id="KW-0472">Membrane</keyword>
<sequence>MGLLLPVTQHARAAAPHPAAKAGSPAHAVRSLPVSGAPREMLKLNKEVRGQVSDSTGAAMPGVTILVKGMPSIGTTTDINGKYILEVPDNAVVLIYSMIGFTSKEVPINGRSVINVSLAPANNQLGETVVVAFGKQKKESVVGSITTINPAELKVPSSNLTTALAGRIAGVIAYQRSGEPGMDNAEFFIRGATTFGYKKDPLILIDGIEYTTTELARLQPDDIASFSIMKDATANALYGARGANGVILVTTKEGKEGKPRLNIRLENSVSAPTRNVELADPVTYMKLNNEAVLTRNPLGVQPYPQSKIDNTISGLNPVVFPQTDWRNMLFKERTMNQRGNFSVSGGGQIATYYVSGSLNKDNGMLNVDKRTNFNNNIDLKTYTLRSNVNLKITKTTSAMVRLHGTFDDYNGPIDGGEITYAKVMRSNQVKFPAYYPVDKDHEFTNHIMFGNADEGQHLNPYADMVRGYRESSRSLMLAQFELKQNLDFLAKGLSFRAMMNTNRSASFDVVRAYRPFLYTVGSYDRPSNTYKIYNINPETGSDYLSWEPGAKNVHATFYVESAVDYSHSFNSKHNVAGMLIFIARNRLDGTTTANLQRSLPARNLGLSGRFTYAYDNRYFLEANFGYNGSERFYKTERFGFFPTIGAAWLVSNEDYFEPYRRVVSKLKLRANYGLVGNDAIGNEEERFFYLSNVNMDAAAKGARFGTDGGYYRNGIAISRYDNRAITWETAKNSTFGVEFSLFGKFDAIVEYFIESRYNILMPRASIPKSMGLQGETPQANVGRANSRSLDVTLDYNANITKDWYLGLRGNFTYARNIYEAYEEPMYNEPWRYRKGHSTAQNWGYIAERLFIDDEEVRSSPEQRFGGFITRAGDIKFRDINGDKVIDERDQVPIGFPDRPEIVYGAGLTTKYKGIDFSLFMQGSARSSFWINVGQTSPFSTGAYTVGSRFIPGETQLLKAYADNYWSEENRNLYALWPRLSPQINTNSAQQNTWFMRNGAFLRLKQVELGYSLPAHLNRRLHMQNLRLYVTGTNLFTFSKFKLWDIEMAGRGLGYPVQRVFNIGLQVGF</sequence>
<evidence type="ECO:0000313" key="3">
    <source>
        <dbReference type="EMBL" id="RPE05965.1"/>
    </source>
</evidence>
<dbReference type="InterPro" id="IPR037066">
    <property type="entry name" value="Plug_dom_sf"/>
</dbReference>
<dbReference type="AlphaFoldDB" id="A0A3N4PD11"/>
<name>A0A3N4PD11_9BACT</name>
<dbReference type="NCBIfam" id="TIGR04056">
    <property type="entry name" value="OMP_RagA_SusC"/>
    <property type="match status" value="1"/>
</dbReference>
<dbReference type="InterPro" id="IPR012910">
    <property type="entry name" value="Plug_dom"/>
</dbReference>
<evidence type="ECO:0000256" key="1">
    <source>
        <dbReference type="PROSITE-ProRule" id="PRU01360"/>
    </source>
</evidence>
<evidence type="ECO:0000259" key="2">
    <source>
        <dbReference type="Pfam" id="PF07715"/>
    </source>
</evidence>
<reference evidence="3 4" key="1">
    <citation type="submission" date="2018-11" db="EMBL/GenBank/DDBJ databases">
        <title>Chitinophaga lutea sp.nov., isolate from arsenic contaminated soil.</title>
        <authorList>
            <person name="Zong Y."/>
        </authorList>
    </citation>
    <scope>NUCLEOTIDE SEQUENCE [LARGE SCALE GENOMIC DNA]</scope>
    <source>
        <strain evidence="3 4">ZY74</strain>
    </source>
</reference>
<dbReference type="SUPFAM" id="SSF49464">
    <property type="entry name" value="Carboxypeptidase regulatory domain-like"/>
    <property type="match status" value="1"/>
</dbReference>
<dbReference type="OrthoDB" id="721000at2"/>
<keyword evidence="1" id="KW-0813">Transport</keyword>
<dbReference type="EMBL" id="RPDH01000003">
    <property type="protein sequence ID" value="RPE05965.1"/>
    <property type="molecule type" value="Genomic_DNA"/>
</dbReference>
<dbReference type="Pfam" id="PF07715">
    <property type="entry name" value="Plug"/>
    <property type="match status" value="1"/>
</dbReference>
<keyword evidence="3" id="KW-0675">Receptor</keyword>
<dbReference type="InterPro" id="IPR039426">
    <property type="entry name" value="TonB-dep_rcpt-like"/>
</dbReference>
<evidence type="ECO:0000313" key="4">
    <source>
        <dbReference type="Proteomes" id="UP000278351"/>
    </source>
</evidence>
<dbReference type="FunFam" id="2.170.130.10:FF:000003">
    <property type="entry name" value="SusC/RagA family TonB-linked outer membrane protein"/>
    <property type="match status" value="1"/>
</dbReference>
<accession>A0A3N4PD11</accession>
<dbReference type="SUPFAM" id="SSF56935">
    <property type="entry name" value="Porins"/>
    <property type="match status" value="1"/>
</dbReference>
<keyword evidence="1" id="KW-0998">Cell outer membrane</keyword>
<dbReference type="Pfam" id="PF13715">
    <property type="entry name" value="CarbopepD_reg_2"/>
    <property type="match status" value="1"/>
</dbReference>
<proteinExistence type="inferred from homology"/>
<dbReference type="GO" id="GO:0009279">
    <property type="term" value="C:cell outer membrane"/>
    <property type="evidence" value="ECO:0007669"/>
    <property type="project" value="UniProtKB-SubCell"/>
</dbReference>
<dbReference type="InterPro" id="IPR023997">
    <property type="entry name" value="TonB-dep_OMP_SusC/RagA_CS"/>
</dbReference>
<keyword evidence="4" id="KW-1185">Reference proteome</keyword>